<dbReference type="Proteomes" id="UP001148018">
    <property type="component" value="Unassembled WGS sequence"/>
</dbReference>
<keyword evidence="3" id="KW-1185">Reference proteome</keyword>
<accession>A0A9Q0EJF5</accession>
<feature type="region of interest" description="Disordered" evidence="1">
    <location>
        <begin position="161"/>
        <end position="198"/>
    </location>
</feature>
<evidence type="ECO:0000313" key="3">
    <source>
        <dbReference type="Proteomes" id="UP001148018"/>
    </source>
</evidence>
<organism evidence="2 3">
    <name type="scientific">Muraenolepis orangiensis</name>
    <name type="common">Patagonian moray cod</name>
    <dbReference type="NCBI Taxonomy" id="630683"/>
    <lineage>
        <taxon>Eukaryota</taxon>
        <taxon>Metazoa</taxon>
        <taxon>Chordata</taxon>
        <taxon>Craniata</taxon>
        <taxon>Vertebrata</taxon>
        <taxon>Euteleostomi</taxon>
        <taxon>Actinopterygii</taxon>
        <taxon>Neopterygii</taxon>
        <taxon>Teleostei</taxon>
        <taxon>Neoteleostei</taxon>
        <taxon>Acanthomorphata</taxon>
        <taxon>Zeiogadaria</taxon>
        <taxon>Gadariae</taxon>
        <taxon>Gadiformes</taxon>
        <taxon>Muraenolepidoidei</taxon>
        <taxon>Muraenolepididae</taxon>
        <taxon>Muraenolepis</taxon>
    </lineage>
</organism>
<evidence type="ECO:0000256" key="1">
    <source>
        <dbReference type="SAM" id="MobiDB-lite"/>
    </source>
</evidence>
<dbReference type="EMBL" id="JANIIK010000043">
    <property type="protein sequence ID" value="KAJ3605642.1"/>
    <property type="molecule type" value="Genomic_DNA"/>
</dbReference>
<evidence type="ECO:0000313" key="2">
    <source>
        <dbReference type="EMBL" id="KAJ3605642.1"/>
    </source>
</evidence>
<name>A0A9Q0EJF5_9TELE</name>
<gene>
    <name evidence="2" type="ORF">NHX12_027687</name>
</gene>
<proteinExistence type="predicted"/>
<comment type="caution">
    <text evidence="2">The sequence shown here is derived from an EMBL/GenBank/DDBJ whole genome shotgun (WGS) entry which is preliminary data.</text>
</comment>
<protein>
    <submittedName>
        <fullName evidence="2">Uncharacterized protein</fullName>
    </submittedName>
</protein>
<sequence>MDHRCLTPPAPGVLIVNQSFPLVLAGTPWSSLVPPGTAGTPWSSLVPPGTAGTPWSSLVPPGPRWYPLVLLVPPGPRWYPLVLLVPPGPRWYPLVLAGTPWSSLVPPGSTSFPHFTLELFFQGFFLFTMSFLYQRTVKHTLPQSSGASIVSSCTDGRLNTHSLSPLVPPSSPPGTRTVKHTLPQSSGASIVSPRDEDG</sequence>
<reference evidence="2" key="1">
    <citation type="submission" date="2022-07" db="EMBL/GenBank/DDBJ databases">
        <title>Chromosome-level genome of Muraenolepis orangiensis.</title>
        <authorList>
            <person name="Kim J."/>
        </authorList>
    </citation>
    <scope>NUCLEOTIDE SEQUENCE</scope>
    <source>
        <strain evidence="2">KU_S4_2022</strain>
        <tissue evidence="2">Muscle</tissue>
    </source>
</reference>
<dbReference type="AlphaFoldDB" id="A0A9Q0EJF5"/>